<dbReference type="InterPro" id="IPR000577">
    <property type="entry name" value="Carb_kinase_FGGY"/>
</dbReference>
<sequence>MTGYLIGVDAGNTMVKAALFDASGQTLAVAARGSETLQPAPGFVERSPEGLWQAASGAIRDCLEQAGVSGAQVLAVGAAGHGNGLYLLDREGQGLVGIQSMDNRAETLASEIAAAHGDEILTRAQSRPWPAMTPVLLRWMAENRPEIMARAHVALLCKDVIVHGLTGRTGSEVSDLAGAGLLALPALQYDDALLRLYGIEGLRHVLPEPAQSDAVVGHVTAAAADATGLAKGTPVVGGLFDVLASTLGAGTSQAGEASIVAGSWSINQVFARALPEKPRALLASVLGRDTWVSCECSPTSAANLEWFVQTFLADEAKATGEDPFALCNRLAAGSDPESDLPVFHPFLYAGPVPGARGGFSAMGAWHSRGDMVRALYEGVAFGHRAHFEILDPDRAFRTATLSGGAAKSQLWAQIFADTLGMTLRLSDCLETGARGAAIAAAIGARLFDGFDAATGAMARHTEEITPDPAAQAQLDARYRRWCAYRDALGAAWAPPQVLAFEPRETQERTSHG</sequence>
<dbReference type="GO" id="GO:0005975">
    <property type="term" value="P:carbohydrate metabolic process"/>
    <property type="evidence" value="ECO:0007669"/>
    <property type="project" value="InterPro"/>
</dbReference>
<dbReference type="STRING" id="314265.R2601_02638"/>
<keyword evidence="3 6" id="KW-0418">Kinase</keyword>
<dbReference type="InterPro" id="IPR043129">
    <property type="entry name" value="ATPase_NBD"/>
</dbReference>
<protein>
    <submittedName>
        <fullName evidence="6">Putative L-xylulose kinase protein</fullName>
    </submittedName>
</protein>
<dbReference type="SUPFAM" id="SSF53067">
    <property type="entry name" value="Actin-like ATPase domain"/>
    <property type="match status" value="2"/>
</dbReference>
<evidence type="ECO:0000313" key="6">
    <source>
        <dbReference type="EMBL" id="EAU48434.1"/>
    </source>
</evidence>
<dbReference type="PANTHER" id="PTHR43095:SF3">
    <property type="entry name" value="L-XYLULOSE_3-KETO-L-GULONATE KINASE"/>
    <property type="match status" value="1"/>
</dbReference>
<name>Q0FWW8_SALBH</name>
<dbReference type="EMBL" id="AATQ01000001">
    <property type="protein sequence ID" value="EAU48434.1"/>
    <property type="molecule type" value="Genomic_DNA"/>
</dbReference>
<dbReference type="GO" id="GO:0016301">
    <property type="term" value="F:kinase activity"/>
    <property type="evidence" value="ECO:0007669"/>
    <property type="project" value="UniProtKB-KW"/>
</dbReference>
<dbReference type="Pfam" id="PF00370">
    <property type="entry name" value="FGGY_N"/>
    <property type="match status" value="1"/>
</dbReference>
<keyword evidence="7" id="KW-1185">Reference proteome</keyword>
<feature type="domain" description="Carbohydrate kinase FGGY N-terminal" evidence="4">
    <location>
        <begin position="4"/>
        <end position="248"/>
    </location>
</feature>
<comment type="caution">
    <text evidence="6">The sequence shown here is derived from an EMBL/GenBank/DDBJ whole genome shotgun (WGS) entry which is preliminary data.</text>
</comment>
<comment type="similarity">
    <text evidence="1">Belongs to the FGGY kinase family.</text>
</comment>
<organism evidence="6 7">
    <name type="scientific">Salipiger bermudensis (strain DSM 26914 / JCM 13377 / KCTC 12554 / HTCC2601)</name>
    <name type="common">Pelagibaca bermudensis</name>
    <dbReference type="NCBI Taxonomy" id="314265"/>
    <lineage>
        <taxon>Bacteria</taxon>
        <taxon>Pseudomonadati</taxon>
        <taxon>Pseudomonadota</taxon>
        <taxon>Alphaproteobacteria</taxon>
        <taxon>Rhodobacterales</taxon>
        <taxon>Roseobacteraceae</taxon>
        <taxon>Salipiger</taxon>
    </lineage>
</organism>
<evidence type="ECO:0000259" key="5">
    <source>
        <dbReference type="Pfam" id="PF02782"/>
    </source>
</evidence>
<dbReference type="CDD" id="cd07802">
    <property type="entry name" value="ASKHA_NBD_FGGY_EcLyxK-like"/>
    <property type="match status" value="1"/>
</dbReference>
<dbReference type="AlphaFoldDB" id="Q0FWW8"/>
<reference evidence="6 7" key="1">
    <citation type="journal article" date="2010" name="J. Bacteriol.">
        <title>Genome sequences of Pelagibaca bermudensis HTCC2601T and Maritimibacter alkaliphilus HTCC2654T, the type strains of two marine Roseobacter genera.</title>
        <authorList>
            <person name="Thrash J.C."/>
            <person name="Cho J.C."/>
            <person name="Ferriera S."/>
            <person name="Johnson J."/>
            <person name="Vergin K.L."/>
            <person name="Giovannoni S.J."/>
        </authorList>
    </citation>
    <scope>NUCLEOTIDE SEQUENCE [LARGE SCALE GENOMIC DNA]</scope>
    <source>
        <strain evidence="7">DSM 26914 / JCM 13377 / KCTC 12554 / HTCC2601</strain>
    </source>
</reference>
<dbReference type="InterPro" id="IPR018485">
    <property type="entry name" value="FGGY_C"/>
</dbReference>
<evidence type="ECO:0000313" key="7">
    <source>
        <dbReference type="Proteomes" id="UP000006230"/>
    </source>
</evidence>
<dbReference type="InterPro" id="IPR018484">
    <property type="entry name" value="FGGY_N"/>
</dbReference>
<dbReference type="PANTHER" id="PTHR43095">
    <property type="entry name" value="SUGAR KINASE"/>
    <property type="match status" value="1"/>
</dbReference>
<dbReference type="HOGENOM" id="CLU_009281_3_1_5"/>
<keyword evidence="2" id="KW-0808">Transferase</keyword>
<dbReference type="Proteomes" id="UP000006230">
    <property type="component" value="Unassembled WGS sequence"/>
</dbReference>
<dbReference type="RefSeq" id="WP_007801855.1">
    <property type="nucleotide sequence ID" value="NZ_DS022277.1"/>
</dbReference>
<dbReference type="Gene3D" id="3.30.420.40">
    <property type="match status" value="2"/>
</dbReference>
<evidence type="ECO:0000256" key="3">
    <source>
        <dbReference type="ARBA" id="ARBA00022777"/>
    </source>
</evidence>
<dbReference type="InterPro" id="IPR050406">
    <property type="entry name" value="FGGY_Carb_Kinase"/>
</dbReference>
<gene>
    <name evidence="6" type="ORF">R2601_02638</name>
</gene>
<evidence type="ECO:0000259" key="4">
    <source>
        <dbReference type="Pfam" id="PF00370"/>
    </source>
</evidence>
<dbReference type="eggNOG" id="COG1070">
    <property type="taxonomic scope" value="Bacteria"/>
</dbReference>
<feature type="domain" description="Carbohydrate kinase FGGY C-terminal" evidence="5">
    <location>
        <begin position="258"/>
        <end position="443"/>
    </location>
</feature>
<accession>Q0FWW8</accession>
<proteinExistence type="inferred from homology"/>
<dbReference type="PIRSF" id="PIRSF000538">
    <property type="entry name" value="GlpK"/>
    <property type="match status" value="1"/>
</dbReference>
<dbReference type="Pfam" id="PF02782">
    <property type="entry name" value="FGGY_C"/>
    <property type="match status" value="1"/>
</dbReference>
<evidence type="ECO:0000256" key="1">
    <source>
        <dbReference type="ARBA" id="ARBA00009156"/>
    </source>
</evidence>
<evidence type="ECO:0000256" key="2">
    <source>
        <dbReference type="ARBA" id="ARBA00022679"/>
    </source>
</evidence>
<dbReference type="OrthoDB" id="9805576at2"/>